<dbReference type="SUPFAM" id="SSF53041">
    <property type="entry name" value="Resolvase-like"/>
    <property type="match status" value="1"/>
</dbReference>
<dbReference type="InterPro" id="IPR006119">
    <property type="entry name" value="Resolv_N"/>
</dbReference>
<evidence type="ECO:0000259" key="1">
    <source>
        <dbReference type="SMART" id="SM00857"/>
    </source>
</evidence>
<dbReference type="PATRIC" id="fig|997897.5.peg.1373"/>
<dbReference type="RefSeq" id="WP_002571563.1">
    <property type="nucleotide sequence ID" value="NZ_KB851149.1"/>
</dbReference>
<name>N9ZQ14_9FIRM</name>
<dbReference type="Proteomes" id="UP000013041">
    <property type="component" value="Unassembled WGS sequence"/>
</dbReference>
<reference evidence="2 3" key="1">
    <citation type="submission" date="2013-01" db="EMBL/GenBank/DDBJ databases">
        <title>The Genome Sequence of Clostridium bolteae 90B8.</title>
        <authorList>
            <consortium name="The Broad Institute Genome Sequencing Platform"/>
            <person name="Earl A."/>
            <person name="Ward D."/>
            <person name="Feldgarden M."/>
            <person name="Gevers D."/>
            <person name="Courvalin P."/>
            <person name="Lambert T."/>
            <person name="Walker B."/>
            <person name="Young S.K."/>
            <person name="Zeng Q."/>
            <person name="Gargeya S."/>
            <person name="Fitzgerald M."/>
            <person name="Haas B."/>
            <person name="Abouelleil A."/>
            <person name="Alvarado L."/>
            <person name="Arachchi H.M."/>
            <person name="Berlin A.M."/>
            <person name="Chapman S.B."/>
            <person name="Dewar J."/>
            <person name="Goldberg J."/>
            <person name="Griggs A."/>
            <person name="Gujja S."/>
            <person name="Hansen M."/>
            <person name="Howarth C."/>
            <person name="Imamovic A."/>
            <person name="Larimer J."/>
            <person name="McCowan C."/>
            <person name="Murphy C."/>
            <person name="Neiman D."/>
            <person name="Pearson M."/>
            <person name="Priest M."/>
            <person name="Roberts A."/>
            <person name="Saif S."/>
            <person name="Shea T."/>
            <person name="Sisk P."/>
            <person name="Sykes S."/>
            <person name="Wortman J."/>
            <person name="Nusbaum C."/>
            <person name="Birren B."/>
        </authorList>
    </citation>
    <scope>NUCLEOTIDE SEQUENCE [LARGE SCALE GENOMIC DNA]</scope>
    <source>
        <strain evidence="2 3">90B8</strain>
    </source>
</reference>
<feature type="domain" description="Resolvase/invertase-type recombinase catalytic" evidence="1">
    <location>
        <begin position="3"/>
        <end position="129"/>
    </location>
</feature>
<dbReference type="GO" id="GO:0000150">
    <property type="term" value="F:DNA strand exchange activity"/>
    <property type="evidence" value="ECO:0007669"/>
    <property type="project" value="InterPro"/>
</dbReference>
<dbReference type="InterPro" id="IPR036162">
    <property type="entry name" value="Resolvase-like_N_sf"/>
</dbReference>
<evidence type="ECO:0000313" key="2">
    <source>
        <dbReference type="EMBL" id="ENZ41916.1"/>
    </source>
</evidence>
<organism evidence="2 3">
    <name type="scientific">Enterocloster bolteae 90B8</name>
    <dbReference type="NCBI Taxonomy" id="997897"/>
    <lineage>
        <taxon>Bacteria</taxon>
        <taxon>Bacillati</taxon>
        <taxon>Bacillota</taxon>
        <taxon>Clostridia</taxon>
        <taxon>Lachnospirales</taxon>
        <taxon>Lachnospiraceae</taxon>
        <taxon>Enterocloster</taxon>
    </lineage>
</organism>
<gene>
    <name evidence="2" type="ORF">HMPREF1097_01292</name>
</gene>
<comment type="caution">
    <text evidence="2">The sequence shown here is derived from an EMBL/GenBank/DDBJ whole genome shotgun (WGS) entry which is preliminary data.</text>
</comment>
<dbReference type="Pfam" id="PF00239">
    <property type="entry name" value="Resolvase"/>
    <property type="match status" value="1"/>
</dbReference>
<protein>
    <recommendedName>
        <fullName evidence="1">Resolvase/invertase-type recombinase catalytic domain-containing protein</fullName>
    </recommendedName>
</protein>
<dbReference type="SMART" id="SM00857">
    <property type="entry name" value="Resolvase"/>
    <property type="match status" value="1"/>
</dbReference>
<dbReference type="HOGENOM" id="CLU_551751_0_0_9"/>
<dbReference type="EMBL" id="AGYG01000009">
    <property type="protein sequence ID" value="ENZ41916.1"/>
    <property type="molecule type" value="Genomic_DNA"/>
</dbReference>
<dbReference type="Gene3D" id="3.40.50.1390">
    <property type="entry name" value="Resolvase, N-terminal catalytic domain"/>
    <property type="match status" value="1"/>
</dbReference>
<dbReference type="GO" id="GO:0003677">
    <property type="term" value="F:DNA binding"/>
    <property type="evidence" value="ECO:0007669"/>
    <property type="project" value="InterPro"/>
</dbReference>
<dbReference type="AlphaFoldDB" id="N9ZQ14"/>
<proteinExistence type="predicted"/>
<sequence>MRVWIYTRESQNSLEEQKKQVRKFCEQKGWEIAGESGDRSNGFNYKRAGLNEAIMESSMGNADAVVIKDRSVLGQDPWINSCMIEELSRSDIKIYSMEDGLLNKLLDKRDIRVTFQKPQRTTGVRDGFLMVMAYKPGERERRSPIVLPMEPEDIDSAKEWFHVDSLDDLEISRIFVHAQVPWKEFCYDCNIRELDQYMNWCQALPETYVENNYLLLDAILDAEDPANYSEAEDILGHLDRYQFYREDEMEAIYDPDSDDIWFTPAGYAKTVLLGELPYPAGDIKNIHDFGDAGSKQVLYRYGLYCMREHHVACTAYGYVKSNEPFYTEERKVESMRLFQKLTGEVMAGGDETPSCLDGMGLVPYMKAIRERMASTLNKKYDESGLLNSFWDSHIRQKLISVHPSVDEYDGRLYQTLEIKSHGSLNEREIGMIKEEWMDRKKTDWISSVYQMETEDGGHLRIIPHNDMSAIQTEAELVGIDSGIDEGVDNQIMSI</sequence>
<evidence type="ECO:0000313" key="3">
    <source>
        <dbReference type="Proteomes" id="UP000013041"/>
    </source>
</evidence>
<accession>N9ZQ14</accession>